<dbReference type="SUPFAM" id="SSF55874">
    <property type="entry name" value="ATPase domain of HSP90 chaperone/DNA topoisomerase II/histidine kinase"/>
    <property type="match status" value="1"/>
</dbReference>
<keyword evidence="8" id="KW-0067">ATP-binding</keyword>
<dbReference type="Pfam" id="PF00672">
    <property type="entry name" value="HAMP"/>
    <property type="match status" value="1"/>
</dbReference>
<dbReference type="Pfam" id="PF02518">
    <property type="entry name" value="HATPase_c"/>
    <property type="match status" value="1"/>
</dbReference>
<gene>
    <name evidence="14" type="ORF">H9753_12255</name>
</gene>
<dbReference type="InterPro" id="IPR003660">
    <property type="entry name" value="HAMP_dom"/>
</dbReference>
<keyword evidence="6" id="KW-0547">Nucleotide-binding</keyword>
<evidence type="ECO:0000256" key="1">
    <source>
        <dbReference type="ARBA" id="ARBA00004651"/>
    </source>
</evidence>
<keyword evidence="5 12" id="KW-0812">Transmembrane</keyword>
<keyword evidence="11 12" id="KW-0472">Membrane</keyword>
<keyword evidence="2" id="KW-1003">Cell membrane</keyword>
<reference evidence="14" key="2">
    <citation type="submission" date="2021-04" db="EMBL/GenBank/DDBJ databases">
        <authorList>
            <person name="Gilroy R."/>
        </authorList>
    </citation>
    <scope>NUCLEOTIDE SEQUENCE</scope>
    <source>
        <strain evidence="14">ChiBcec2-3848</strain>
    </source>
</reference>
<organism evidence="14 15">
    <name type="scientific">Candidatus Blautia merdavium</name>
    <dbReference type="NCBI Taxonomy" id="2838494"/>
    <lineage>
        <taxon>Bacteria</taxon>
        <taxon>Bacillati</taxon>
        <taxon>Bacillota</taxon>
        <taxon>Clostridia</taxon>
        <taxon>Lachnospirales</taxon>
        <taxon>Lachnospiraceae</taxon>
        <taxon>Blautia</taxon>
    </lineage>
</organism>
<evidence type="ECO:0000256" key="10">
    <source>
        <dbReference type="ARBA" id="ARBA00023012"/>
    </source>
</evidence>
<dbReference type="InterPro" id="IPR036890">
    <property type="entry name" value="HATPase_C_sf"/>
</dbReference>
<dbReference type="Gene3D" id="6.10.340.10">
    <property type="match status" value="1"/>
</dbReference>
<sequence length="572" mass="65822">MEKKKPMQLYRKLFWTYTVIVLCIVAALVAYFISASRRRVLLTNESELDWACAEAVDYVEEMIQRADYLYQDLYRSSSELDDLLAYFSLDPESYQNFSLDRYSASKSYAYKGIHNMVGEAFQAYRELEKVELLAYSDMELTECYPQNIFHPGKDGGMRRQQIDQGQYGEEGKITVVREINDPSSMNQVGNIIFTFEGKDAFEELEQSVDYGNLAVTLNYDTAVYQSAGEDLMEVIKDDAYYVLRENAQEYQIYAFLERDKAAGLSLPTLSAILGAGVLAAVIGIVCIGYYVRRLTGRVDLILGAMNQVTTGDLSVRLKYQKRGDELDMISENFNEMCSRLQLYIQKSYLAEIERKNAQMQALQSQINPHFLYNTLEAIRMKAICNGDREVGKMLYSMVTLFRSQLKEADVITLGQELDYCKQYLELFEYRYQGQFQSQVECPVELLGTPIIKFVLQPIIENYFVHGIDRTRQDNRVTIRARRQQDRLELYVQDNGVGMKAEDMEKKNQELRENREEQTEKKSIGISNVNRRIKAVYGEEYGISIEAAKPEGLLVKVTIKIEEGKAHEEGHVS</sequence>
<comment type="caution">
    <text evidence="14">The sequence shown here is derived from an EMBL/GenBank/DDBJ whole genome shotgun (WGS) entry which is preliminary data.</text>
</comment>
<keyword evidence="3" id="KW-0597">Phosphoprotein</keyword>
<keyword evidence="4" id="KW-0808">Transferase</keyword>
<dbReference type="SUPFAM" id="SSF158472">
    <property type="entry name" value="HAMP domain-like"/>
    <property type="match status" value="1"/>
</dbReference>
<protein>
    <submittedName>
        <fullName evidence="14">Sensor histidine kinase</fullName>
    </submittedName>
</protein>
<evidence type="ECO:0000256" key="9">
    <source>
        <dbReference type="ARBA" id="ARBA00022989"/>
    </source>
</evidence>
<feature type="transmembrane region" description="Helical" evidence="12">
    <location>
        <begin position="269"/>
        <end position="291"/>
    </location>
</feature>
<dbReference type="PANTHER" id="PTHR34220:SF11">
    <property type="entry name" value="SENSOR PROTEIN KINASE HPTS"/>
    <property type="match status" value="1"/>
</dbReference>
<dbReference type="CDD" id="cd06225">
    <property type="entry name" value="HAMP"/>
    <property type="match status" value="1"/>
</dbReference>
<dbReference type="Pfam" id="PF06580">
    <property type="entry name" value="His_kinase"/>
    <property type="match status" value="1"/>
</dbReference>
<comment type="subcellular location">
    <subcellularLocation>
        <location evidence="1">Cell membrane</location>
        <topology evidence="1">Multi-pass membrane protein</topology>
    </subcellularLocation>
</comment>
<dbReference type="GO" id="GO:0005524">
    <property type="term" value="F:ATP binding"/>
    <property type="evidence" value="ECO:0007669"/>
    <property type="project" value="UniProtKB-KW"/>
</dbReference>
<evidence type="ECO:0000256" key="3">
    <source>
        <dbReference type="ARBA" id="ARBA00022553"/>
    </source>
</evidence>
<dbReference type="Proteomes" id="UP000823886">
    <property type="component" value="Unassembled WGS sequence"/>
</dbReference>
<keyword evidence="9 12" id="KW-1133">Transmembrane helix</keyword>
<dbReference type="PANTHER" id="PTHR34220">
    <property type="entry name" value="SENSOR HISTIDINE KINASE YPDA"/>
    <property type="match status" value="1"/>
</dbReference>
<evidence type="ECO:0000256" key="8">
    <source>
        <dbReference type="ARBA" id="ARBA00022840"/>
    </source>
</evidence>
<dbReference type="EMBL" id="DWVZ01000164">
    <property type="protein sequence ID" value="HJC64368.1"/>
    <property type="molecule type" value="Genomic_DNA"/>
</dbReference>
<dbReference type="InterPro" id="IPR003594">
    <property type="entry name" value="HATPase_dom"/>
</dbReference>
<evidence type="ECO:0000256" key="12">
    <source>
        <dbReference type="SAM" id="Phobius"/>
    </source>
</evidence>
<evidence type="ECO:0000256" key="2">
    <source>
        <dbReference type="ARBA" id="ARBA00022475"/>
    </source>
</evidence>
<evidence type="ECO:0000256" key="4">
    <source>
        <dbReference type="ARBA" id="ARBA00022679"/>
    </source>
</evidence>
<reference evidence="14" key="1">
    <citation type="journal article" date="2021" name="PeerJ">
        <title>Extensive microbial diversity within the chicken gut microbiome revealed by metagenomics and culture.</title>
        <authorList>
            <person name="Gilroy R."/>
            <person name="Ravi A."/>
            <person name="Getino M."/>
            <person name="Pursley I."/>
            <person name="Horton D.L."/>
            <person name="Alikhan N.F."/>
            <person name="Baker D."/>
            <person name="Gharbi K."/>
            <person name="Hall N."/>
            <person name="Watson M."/>
            <person name="Adriaenssens E.M."/>
            <person name="Foster-Nyarko E."/>
            <person name="Jarju S."/>
            <person name="Secka A."/>
            <person name="Antonio M."/>
            <person name="Oren A."/>
            <person name="Chaudhuri R.R."/>
            <person name="La Ragione R."/>
            <person name="Hildebrand F."/>
            <person name="Pallen M.J."/>
        </authorList>
    </citation>
    <scope>NUCLEOTIDE SEQUENCE</scope>
    <source>
        <strain evidence="14">ChiBcec2-3848</strain>
    </source>
</reference>
<dbReference type="SMART" id="SM00304">
    <property type="entry name" value="HAMP"/>
    <property type="match status" value="1"/>
</dbReference>
<feature type="domain" description="HAMP" evidence="13">
    <location>
        <begin position="292"/>
        <end position="345"/>
    </location>
</feature>
<dbReference type="PROSITE" id="PS50885">
    <property type="entry name" value="HAMP"/>
    <property type="match status" value="1"/>
</dbReference>
<accession>A0A9D2PNJ1</accession>
<proteinExistence type="predicted"/>
<evidence type="ECO:0000259" key="13">
    <source>
        <dbReference type="PROSITE" id="PS50885"/>
    </source>
</evidence>
<evidence type="ECO:0000256" key="5">
    <source>
        <dbReference type="ARBA" id="ARBA00022692"/>
    </source>
</evidence>
<dbReference type="GO" id="GO:0005886">
    <property type="term" value="C:plasma membrane"/>
    <property type="evidence" value="ECO:0007669"/>
    <property type="project" value="UniProtKB-SubCell"/>
</dbReference>
<keyword evidence="7 14" id="KW-0418">Kinase</keyword>
<dbReference type="InterPro" id="IPR050640">
    <property type="entry name" value="Bact_2-comp_sensor_kinase"/>
</dbReference>
<dbReference type="Gene3D" id="3.30.565.10">
    <property type="entry name" value="Histidine kinase-like ATPase, C-terminal domain"/>
    <property type="match status" value="1"/>
</dbReference>
<dbReference type="InterPro" id="IPR010559">
    <property type="entry name" value="Sig_transdc_His_kin_internal"/>
</dbReference>
<keyword evidence="10" id="KW-0902">Two-component regulatory system</keyword>
<dbReference type="AlphaFoldDB" id="A0A9D2PNJ1"/>
<feature type="transmembrane region" description="Helical" evidence="12">
    <location>
        <begin position="12"/>
        <end position="33"/>
    </location>
</feature>
<evidence type="ECO:0000313" key="15">
    <source>
        <dbReference type="Proteomes" id="UP000823886"/>
    </source>
</evidence>
<evidence type="ECO:0000256" key="6">
    <source>
        <dbReference type="ARBA" id="ARBA00022741"/>
    </source>
</evidence>
<evidence type="ECO:0000256" key="7">
    <source>
        <dbReference type="ARBA" id="ARBA00022777"/>
    </source>
</evidence>
<name>A0A9D2PNJ1_9FIRM</name>
<evidence type="ECO:0000313" key="14">
    <source>
        <dbReference type="EMBL" id="HJC64368.1"/>
    </source>
</evidence>
<dbReference type="GO" id="GO:0000155">
    <property type="term" value="F:phosphorelay sensor kinase activity"/>
    <property type="evidence" value="ECO:0007669"/>
    <property type="project" value="InterPro"/>
</dbReference>
<evidence type="ECO:0000256" key="11">
    <source>
        <dbReference type="ARBA" id="ARBA00023136"/>
    </source>
</evidence>